<protein>
    <submittedName>
        <fullName evidence="2">DUF6493 family protein</fullName>
    </submittedName>
</protein>
<evidence type="ECO:0000313" key="3">
    <source>
        <dbReference type="Proteomes" id="UP001595867"/>
    </source>
</evidence>
<gene>
    <name evidence="2" type="ORF">ACFO0C_00950</name>
</gene>
<keyword evidence="3" id="KW-1185">Reference proteome</keyword>
<dbReference type="RefSeq" id="WP_378064490.1">
    <property type="nucleotide sequence ID" value="NZ_JBHSBL010000002.1"/>
</dbReference>
<evidence type="ECO:0000313" key="2">
    <source>
        <dbReference type="EMBL" id="MFC4063482.1"/>
    </source>
</evidence>
<proteinExistence type="predicted"/>
<evidence type="ECO:0000259" key="1">
    <source>
        <dbReference type="Pfam" id="PF25148"/>
    </source>
</evidence>
<dbReference type="Proteomes" id="UP001595867">
    <property type="component" value="Unassembled WGS sequence"/>
</dbReference>
<feature type="domain" description="DUF7824" evidence="1">
    <location>
        <begin position="507"/>
        <end position="580"/>
    </location>
</feature>
<dbReference type="EMBL" id="JBHSBL010000002">
    <property type="protein sequence ID" value="MFC4063482.1"/>
    <property type="molecule type" value="Genomic_DNA"/>
</dbReference>
<sequence>MSLTWAGFDECVLDGDLGALAALLVAADEPIRRGLGSEIEDRIRTTAPPSGVFPPGWSSGAYALVAIAFLPSAARVAAVLGRREMRQWHVIPRTEFLAIARSRELPWIGDLGVRLARLIRPDDLVLSAEWEFVVALLDEGKADPPVTAGVIRAWLTQIHQGRSTALLRRLRASRFHDVLLPGVFELDGVGAHIPAAGWDGKTWDPVPGLPDTIVRLIAEGRLDREVILAATVDRLSRGGRPPALRPFVLLHDRLAPTVPERKTHTDAYAHMLSTGPSPIAALAQRVLRSVDPPLETLLDTSAAVLVRPEKTLVKTQLTWLDKTAARRPAQAGAIVEAVTAAFTSPVLDIRDLALSVAARHLPSAQPPPALLSAPASTAAGTFEPAAASTPLPAPIGTAAELAEEVVTLLRDRSGVRWERILSALVSLPSDGMAEILGPVLDRHEAFGEHRSWYPALAEAIRARAGLQPDHAVRQRLLAAVRDRSPIRTPADILMLRIAELAVRVTGEPVPALLATPTHVTGSVDTDALVHRLARFEAEDRSPWPLDFQQALLRVPRSTEPEVLERAQALTSSSGRQLARWLESGGLPDPLSTRHVQQRHDPDGNLVVRRVLVNLESARTDGERLPLEDAVVTVTRGPYPDYRGLSDYNAEVLAMVLPHHREVTAA</sequence>
<organism evidence="2 3">
    <name type="scientific">Actinoplanes subglobosus</name>
    <dbReference type="NCBI Taxonomy" id="1547892"/>
    <lineage>
        <taxon>Bacteria</taxon>
        <taxon>Bacillati</taxon>
        <taxon>Actinomycetota</taxon>
        <taxon>Actinomycetes</taxon>
        <taxon>Micromonosporales</taxon>
        <taxon>Micromonosporaceae</taxon>
        <taxon>Actinoplanes</taxon>
    </lineage>
</organism>
<reference evidence="3" key="1">
    <citation type="journal article" date="2019" name="Int. J. Syst. Evol. Microbiol.">
        <title>The Global Catalogue of Microorganisms (GCM) 10K type strain sequencing project: providing services to taxonomists for standard genome sequencing and annotation.</title>
        <authorList>
            <consortium name="The Broad Institute Genomics Platform"/>
            <consortium name="The Broad Institute Genome Sequencing Center for Infectious Disease"/>
            <person name="Wu L."/>
            <person name="Ma J."/>
        </authorList>
    </citation>
    <scope>NUCLEOTIDE SEQUENCE [LARGE SCALE GENOMIC DNA]</scope>
    <source>
        <strain evidence="3">TBRC 5832</strain>
    </source>
</reference>
<comment type="caution">
    <text evidence="2">The sequence shown here is derived from an EMBL/GenBank/DDBJ whole genome shotgun (WGS) entry which is preliminary data.</text>
</comment>
<name>A0ABV8IHL8_9ACTN</name>
<accession>A0ABV8IHL8</accession>
<dbReference type="InterPro" id="IPR056726">
    <property type="entry name" value="DUF7824"/>
</dbReference>
<dbReference type="Pfam" id="PF25148">
    <property type="entry name" value="DUF7824"/>
    <property type="match status" value="1"/>
</dbReference>